<feature type="region of interest" description="Disordered" evidence="3">
    <location>
        <begin position="338"/>
        <end position="379"/>
    </location>
</feature>
<dbReference type="PROSITE" id="PS50088">
    <property type="entry name" value="ANK_REPEAT"/>
    <property type="match status" value="1"/>
</dbReference>
<sequence length="551" mass="62244">MGGPLPDGLTALHAAVLRNDRRQVRALLKSREYGVDVRSSTGVTPLMVASLYGRERIFFYLVKKRADIRKHDYQDLAAMDYAKGPNTRQLVQKYRDIATSEPRRRGRHTIYYFLKAFEHASKSSQPQQPLSAQPSEIHPPSTIFLRSQDSKQVELMELQRLATTVVDIDLGRKSTGTIRSQNEAGTFYTFAISGWAGVKGENVLCNREYSGLVRRVCSMYGFKLEGSWLDNRWRGDPAEKSGSYLSSHAEKQLGIWVLVESLSQALGTKEITNENVMALKERAHQLPARLRETLVELDHEPCSSCINFLNLLREKSGLIVECEPRKWFVEGQRSRLRRRDGHAVSRNSKNDYEISDELDKDGDDNESYSSSATMEDVDDAGVAIASTDPLLEGNEDAAADSSPPTPVTAAEGTHRLEQPRQLRRHTSEPYHKGRSPITEPPHNRLPRWPEFDVTPRPPTSVLENLRARFAYNPANNVLRETSSEYEVERILDSNEDDGLYKVKWTDSSVTWEPTENLINAQEAIDKFKQATESSEVDAPPMEDVDLLPEGL</sequence>
<evidence type="ECO:0000313" key="5">
    <source>
        <dbReference type="EMBL" id="ROV88306.1"/>
    </source>
</evidence>
<feature type="region of interest" description="Disordered" evidence="3">
    <location>
        <begin position="393"/>
        <end position="457"/>
    </location>
</feature>
<name>A0A423VBJ0_9PEZI</name>
<feature type="compositionally biased region" description="Acidic residues" evidence="3">
    <location>
        <begin position="353"/>
        <end position="366"/>
    </location>
</feature>
<dbReference type="AlphaFoldDB" id="A0A423VBJ0"/>
<comment type="caution">
    <text evidence="5">The sequence shown here is derived from an EMBL/GenBank/DDBJ whole genome shotgun (WGS) entry which is preliminary data.</text>
</comment>
<dbReference type="EMBL" id="LKEA01000081">
    <property type="protein sequence ID" value="ROV88306.1"/>
    <property type="molecule type" value="Genomic_DNA"/>
</dbReference>
<dbReference type="PROSITE" id="PS50013">
    <property type="entry name" value="CHROMO_2"/>
    <property type="match status" value="1"/>
</dbReference>
<feature type="region of interest" description="Disordered" evidence="3">
    <location>
        <begin position="529"/>
        <end position="551"/>
    </location>
</feature>
<dbReference type="CDD" id="cd00024">
    <property type="entry name" value="CD_CSD"/>
    <property type="match status" value="1"/>
</dbReference>
<feature type="domain" description="Chromo" evidence="4">
    <location>
        <begin position="485"/>
        <end position="539"/>
    </location>
</feature>
<dbReference type="InterPro" id="IPR000953">
    <property type="entry name" value="Chromo/chromo_shadow_dom"/>
</dbReference>
<comment type="subunit">
    <text evidence="1">Component of the NuA4 histone acetyltransferase complex.</text>
</comment>
<dbReference type="SUPFAM" id="SSF48403">
    <property type="entry name" value="Ankyrin repeat"/>
    <property type="match status" value="1"/>
</dbReference>
<proteinExistence type="predicted"/>
<keyword evidence="2" id="KW-0040">ANK repeat</keyword>
<evidence type="ECO:0000256" key="3">
    <source>
        <dbReference type="SAM" id="MobiDB-lite"/>
    </source>
</evidence>
<dbReference type="SMART" id="SM00248">
    <property type="entry name" value="ANK"/>
    <property type="match status" value="2"/>
</dbReference>
<evidence type="ECO:0000313" key="6">
    <source>
        <dbReference type="Proteomes" id="UP000283895"/>
    </source>
</evidence>
<dbReference type="Gene3D" id="2.40.50.40">
    <property type="match status" value="1"/>
</dbReference>
<accession>A0A423VBJ0</accession>
<dbReference type="STRING" id="356882.A0A423VBJ0"/>
<dbReference type="SMART" id="SM00298">
    <property type="entry name" value="CHROMO"/>
    <property type="match status" value="1"/>
</dbReference>
<feature type="repeat" description="ANK" evidence="2">
    <location>
        <begin position="41"/>
        <end position="73"/>
    </location>
</feature>
<evidence type="ECO:0000259" key="4">
    <source>
        <dbReference type="PROSITE" id="PS50013"/>
    </source>
</evidence>
<dbReference type="InterPro" id="IPR016197">
    <property type="entry name" value="Chromo-like_dom_sf"/>
</dbReference>
<dbReference type="Pfam" id="PF24120">
    <property type="entry name" value="SsdA_C"/>
    <property type="match status" value="1"/>
</dbReference>
<gene>
    <name evidence="5" type="ORF">VMCG_10476</name>
</gene>
<dbReference type="InterPro" id="IPR057517">
    <property type="entry name" value="SsdA-like_C"/>
</dbReference>
<dbReference type="OrthoDB" id="433924at2759"/>
<keyword evidence="6" id="KW-1185">Reference proteome</keyword>
<dbReference type="InterPro" id="IPR036770">
    <property type="entry name" value="Ankyrin_rpt-contain_sf"/>
</dbReference>
<protein>
    <recommendedName>
        <fullName evidence="4">Chromo domain-containing protein</fullName>
    </recommendedName>
</protein>
<dbReference type="InterPro" id="IPR002110">
    <property type="entry name" value="Ankyrin_rpt"/>
</dbReference>
<dbReference type="SUPFAM" id="SSF54160">
    <property type="entry name" value="Chromo domain-like"/>
    <property type="match status" value="1"/>
</dbReference>
<dbReference type="Gene3D" id="1.25.40.20">
    <property type="entry name" value="Ankyrin repeat-containing domain"/>
    <property type="match status" value="1"/>
</dbReference>
<evidence type="ECO:0000256" key="1">
    <source>
        <dbReference type="ARBA" id="ARBA00011353"/>
    </source>
</evidence>
<evidence type="ECO:0000256" key="2">
    <source>
        <dbReference type="PROSITE-ProRule" id="PRU00023"/>
    </source>
</evidence>
<dbReference type="Proteomes" id="UP000283895">
    <property type="component" value="Unassembled WGS sequence"/>
</dbReference>
<organism evidence="5 6">
    <name type="scientific">Cytospora schulzeri</name>
    <dbReference type="NCBI Taxonomy" id="448051"/>
    <lineage>
        <taxon>Eukaryota</taxon>
        <taxon>Fungi</taxon>
        <taxon>Dikarya</taxon>
        <taxon>Ascomycota</taxon>
        <taxon>Pezizomycotina</taxon>
        <taxon>Sordariomycetes</taxon>
        <taxon>Sordariomycetidae</taxon>
        <taxon>Diaporthales</taxon>
        <taxon>Cytosporaceae</taxon>
        <taxon>Cytospora</taxon>
    </lineage>
</organism>
<reference evidence="5 6" key="1">
    <citation type="submission" date="2015-09" db="EMBL/GenBank/DDBJ databases">
        <title>Host preference determinants of Valsa canker pathogens revealed by comparative genomics.</title>
        <authorList>
            <person name="Yin Z."/>
            <person name="Huang L."/>
        </authorList>
    </citation>
    <scope>NUCLEOTIDE SEQUENCE [LARGE SCALE GENOMIC DNA]</scope>
    <source>
        <strain evidence="5 6">03-1</strain>
    </source>
</reference>
<feature type="compositionally biased region" description="Acidic residues" evidence="3">
    <location>
        <begin position="540"/>
        <end position="551"/>
    </location>
</feature>
<dbReference type="Pfam" id="PF12796">
    <property type="entry name" value="Ank_2"/>
    <property type="match status" value="1"/>
</dbReference>
<dbReference type="GO" id="GO:0006338">
    <property type="term" value="P:chromatin remodeling"/>
    <property type="evidence" value="ECO:0007669"/>
    <property type="project" value="UniProtKB-ARBA"/>
</dbReference>
<feature type="compositionally biased region" description="Basic and acidic residues" evidence="3">
    <location>
        <begin position="412"/>
        <end position="431"/>
    </location>
</feature>
<dbReference type="InterPro" id="IPR023780">
    <property type="entry name" value="Chromo_domain"/>
</dbReference>
<dbReference type="Pfam" id="PF00385">
    <property type="entry name" value="Chromo"/>
    <property type="match status" value="1"/>
</dbReference>